<accession>A0A068VFB3</accession>
<dbReference type="InParanoid" id="A0A068VFB3"/>
<organism evidence="1 2">
    <name type="scientific">Coffea canephora</name>
    <name type="common">Robusta coffee</name>
    <dbReference type="NCBI Taxonomy" id="49390"/>
    <lineage>
        <taxon>Eukaryota</taxon>
        <taxon>Viridiplantae</taxon>
        <taxon>Streptophyta</taxon>
        <taxon>Embryophyta</taxon>
        <taxon>Tracheophyta</taxon>
        <taxon>Spermatophyta</taxon>
        <taxon>Magnoliopsida</taxon>
        <taxon>eudicotyledons</taxon>
        <taxon>Gunneridae</taxon>
        <taxon>Pentapetalae</taxon>
        <taxon>asterids</taxon>
        <taxon>lamiids</taxon>
        <taxon>Gentianales</taxon>
        <taxon>Rubiaceae</taxon>
        <taxon>Ixoroideae</taxon>
        <taxon>Gardenieae complex</taxon>
        <taxon>Bertiereae - Coffeeae clade</taxon>
        <taxon>Coffeeae</taxon>
        <taxon>Coffea</taxon>
    </lineage>
</organism>
<dbReference type="InterPro" id="IPR036467">
    <property type="entry name" value="LS/RS_sf"/>
</dbReference>
<dbReference type="EMBL" id="HG739465">
    <property type="protein sequence ID" value="CDP19219.1"/>
    <property type="molecule type" value="Genomic_DNA"/>
</dbReference>
<protein>
    <submittedName>
        <fullName evidence="1">Uncharacterized protein</fullName>
    </submittedName>
</protein>
<gene>
    <name evidence="1" type="ORF">GSCOC_T00009665001</name>
</gene>
<dbReference type="AlphaFoldDB" id="A0A068VFB3"/>
<dbReference type="Gramene" id="CDP19219">
    <property type="protein sequence ID" value="CDP19219"/>
    <property type="gene ID" value="GSCOC_T00009665001"/>
</dbReference>
<sequence length="72" mass="8058">MQAFNRAGGKSGNKGAEAVLTAIEMASLFEHHLNFRKQVLSTNIRALYCCNSSLLNLLSRQNRIPYSKDFVL</sequence>
<evidence type="ECO:0000313" key="2">
    <source>
        <dbReference type="Proteomes" id="UP000295252"/>
    </source>
</evidence>
<dbReference type="STRING" id="49390.A0A068VFB3"/>
<dbReference type="GO" id="GO:0009231">
    <property type="term" value="P:riboflavin biosynthetic process"/>
    <property type="evidence" value="ECO:0007669"/>
    <property type="project" value="InterPro"/>
</dbReference>
<name>A0A068VFB3_COFCA</name>
<evidence type="ECO:0000313" key="1">
    <source>
        <dbReference type="EMBL" id="CDP19219.1"/>
    </source>
</evidence>
<proteinExistence type="predicted"/>
<dbReference type="Gene3D" id="3.40.50.960">
    <property type="entry name" value="Lumazine/riboflavin synthase"/>
    <property type="match status" value="1"/>
</dbReference>
<dbReference type="SUPFAM" id="SSF52121">
    <property type="entry name" value="Lumazine synthase"/>
    <property type="match status" value="1"/>
</dbReference>
<dbReference type="Proteomes" id="UP000295252">
    <property type="component" value="Chromosome VII"/>
</dbReference>
<dbReference type="GO" id="GO:0009349">
    <property type="term" value="C:riboflavin synthase complex"/>
    <property type="evidence" value="ECO:0007669"/>
    <property type="project" value="InterPro"/>
</dbReference>
<reference evidence="2" key="1">
    <citation type="journal article" date="2014" name="Science">
        <title>The coffee genome provides insight into the convergent evolution of caffeine biosynthesis.</title>
        <authorList>
            <person name="Denoeud F."/>
            <person name="Carretero-Paulet L."/>
            <person name="Dereeper A."/>
            <person name="Droc G."/>
            <person name="Guyot R."/>
            <person name="Pietrella M."/>
            <person name="Zheng C."/>
            <person name="Alberti A."/>
            <person name="Anthony F."/>
            <person name="Aprea G."/>
            <person name="Aury J.M."/>
            <person name="Bento P."/>
            <person name="Bernard M."/>
            <person name="Bocs S."/>
            <person name="Campa C."/>
            <person name="Cenci A."/>
            <person name="Combes M.C."/>
            <person name="Crouzillat D."/>
            <person name="Da Silva C."/>
            <person name="Daddiego L."/>
            <person name="De Bellis F."/>
            <person name="Dussert S."/>
            <person name="Garsmeur O."/>
            <person name="Gayraud T."/>
            <person name="Guignon V."/>
            <person name="Jahn K."/>
            <person name="Jamilloux V."/>
            <person name="Joet T."/>
            <person name="Labadie K."/>
            <person name="Lan T."/>
            <person name="Leclercq J."/>
            <person name="Lepelley M."/>
            <person name="Leroy T."/>
            <person name="Li L.T."/>
            <person name="Librado P."/>
            <person name="Lopez L."/>
            <person name="Munoz A."/>
            <person name="Noel B."/>
            <person name="Pallavicini A."/>
            <person name="Perrotta G."/>
            <person name="Poncet V."/>
            <person name="Pot D."/>
            <person name="Priyono X."/>
            <person name="Rigoreau M."/>
            <person name="Rouard M."/>
            <person name="Rozas J."/>
            <person name="Tranchant-Dubreuil C."/>
            <person name="VanBuren R."/>
            <person name="Zhang Q."/>
            <person name="Andrade A.C."/>
            <person name="Argout X."/>
            <person name="Bertrand B."/>
            <person name="de Kochko A."/>
            <person name="Graziosi G."/>
            <person name="Henry R.J."/>
            <person name="Jayarama X."/>
            <person name="Ming R."/>
            <person name="Nagai C."/>
            <person name="Rounsley S."/>
            <person name="Sankoff D."/>
            <person name="Giuliano G."/>
            <person name="Albert V.A."/>
            <person name="Wincker P."/>
            <person name="Lashermes P."/>
        </authorList>
    </citation>
    <scope>NUCLEOTIDE SEQUENCE [LARGE SCALE GENOMIC DNA]</scope>
    <source>
        <strain evidence="2">cv. DH200-94</strain>
    </source>
</reference>
<keyword evidence="2" id="KW-1185">Reference proteome</keyword>